<dbReference type="RefSeq" id="WP_132322466.1">
    <property type="nucleotide sequence ID" value="NZ_SMKR01000087.1"/>
</dbReference>
<sequence length="259" mass="28074">MEGFTVRPMSVDDAALIGERSSACTSALLGFAKHSAEDVANYLRDPGFPPETDGWVVLDRRGEFAGSATAAVNSDGSRVNLEVLSEVPEVAGWLLDRGLERARQAGPGEVVVSVGVIQQDEFLAKIVADRGFTVGTSVHRMRITFDGPVERPPVPPGAVVRRGAFDDTTRRAAHAVLEEAFSSQPGADPRPYDEWAASRESRSTFDWSRLTTVELDGRSGTILHVDTSNPTPALRLYTSAGMHPDLTSTIWRRTVRTRG</sequence>
<dbReference type="Gene3D" id="3.40.630.30">
    <property type="match status" value="1"/>
</dbReference>
<keyword evidence="2" id="KW-1185">Reference proteome</keyword>
<gene>
    <name evidence="1" type="ORF">E1218_20305</name>
</gene>
<dbReference type="AlphaFoldDB" id="A0A4R4WVY7"/>
<accession>A0A4R4WVY7</accession>
<keyword evidence="1" id="KW-0808">Transferase</keyword>
<comment type="caution">
    <text evidence="1">The sequence shown here is derived from an EMBL/GenBank/DDBJ whole genome shotgun (WGS) entry which is preliminary data.</text>
</comment>
<dbReference type="GO" id="GO:0016740">
    <property type="term" value="F:transferase activity"/>
    <property type="evidence" value="ECO:0007669"/>
    <property type="project" value="UniProtKB-KW"/>
</dbReference>
<protein>
    <submittedName>
        <fullName evidence="1">GNAT family N-acetyltransferase</fullName>
    </submittedName>
</protein>
<reference evidence="1 2" key="1">
    <citation type="submission" date="2019-02" db="EMBL/GenBank/DDBJ databases">
        <title>Draft genome sequences of novel Actinobacteria.</title>
        <authorList>
            <person name="Sahin N."/>
            <person name="Ay H."/>
            <person name="Saygin H."/>
        </authorList>
    </citation>
    <scope>NUCLEOTIDE SEQUENCE [LARGE SCALE GENOMIC DNA]</scope>
    <source>
        <strain evidence="1 2">16K104</strain>
    </source>
</reference>
<evidence type="ECO:0000313" key="1">
    <source>
        <dbReference type="EMBL" id="TDD21860.1"/>
    </source>
</evidence>
<organism evidence="1 2">
    <name type="scientific">Kribbella turkmenica</name>
    <dbReference type="NCBI Taxonomy" id="2530375"/>
    <lineage>
        <taxon>Bacteria</taxon>
        <taxon>Bacillati</taxon>
        <taxon>Actinomycetota</taxon>
        <taxon>Actinomycetes</taxon>
        <taxon>Propionibacteriales</taxon>
        <taxon>Kribbellaceae</taxon>
        <taxon>Kribbella</taxon>
    </lineage>
</organism>
<dbReference type="OrthoDB" id="9799092at2"/>
<dbReference type="EMBL" id="SMKR01000087">
    <property type="protein sequence ID" value="TDD21860.1"/>
    <property type="molecule type" value="Genomic_DNA"/>
</dbReference>
<evidence type="ECO:0000313" key="2">
    <source>
        <dbReference type="Proteomes" id="UP000295172"/>
    </source>
</evidence>
<dbReference type="InterPro" id="IPR016181">
    <property type="entry name" value="Acyl_CoA_acyltransferase"/>
</dbReference>
<proteinExistence type="predicted"/>
<dbReference type="SUPFAM" id="SSF55729">
    <property type="entry name" value="Acyl-CoA N-acyltransferases (Nat)"/>
    <property type="match status" value="1"/>
</dbReference>
<dbReference type="Proteomes" id="UP000295172">
    <property type="component" value="Unassembled WGS sequence"/>
</dbReference>
<name>A0A4R4WVY7_9ACTN</name>